<keyword evidence="6" id="KW-1185">Reference proteome</keyword>
<dbReference type="Pfam" id="PF00005">
    <property type="entry name" value="ABC_tran"/>
    <property type="match status" value="1"/>
</dbReference>
<comment type="caution">
    <text evidence="5">The sequence shown here is derived from an EMBL/GenBank/DDBJ whole genome shotgun (WGS) entry which is preliminary data.</text>
</comment>
<dbReference type="AlphaFoldDB" id="A0A927BV53"/>
<name>A0A927BV53_9BACL</name>
<dbReference type="Pfam" id="PF13732">
    <property type="entry name" value="DrrA1-3_C"/>
    <property type="match status" value="1"/>
</dbReference>
<dbReference type="PROSITE" id="PS00211">
    <property type="entry name" value="ABC_TRANSPORTER_1"/>
    <property type="match status" value="1"/>
</dbReference>
<reference evidence="5" key="1">
    <citation type="submission" date="2020-09" db="EMBL/GenBank/DDBJ databases">
        <title>A novel bacterium of genus Paenibacillus, isolated from South China Sea.</title>
        <authorList>
            <person name="Huang H."/>
            <person name="Mo K."/>
            <person name="Hu Y."/>
        </authorList>
    </citation>
    <scope>NUCLEOTIDE SEQUENCE</scope>
    <source>
        <strain evidence="5">IB182496</strain>
    </source>
</reference>
<dbReference type="GO" id="GO:0005524">
    <property type="term" value="F:ATP binding"/>
    <property type="evidence" value="ECO:0007669"/>
    <property type="project" value="UniProtKB-KW"/>
</dbReference>
<evidence type="ECO:0000256" key="2">
    <source>
        <dbReference type="ARBA" id="ARBA00022741"/>
    </source>
</evidence>
<keyword evidence="1" id="KW-0813">Transport</keyword>
<sequence>MNLVRLERLVKRYGDLMALDHMELDIRAGEILGLLGPNGAGKTTLIHALTGLIAVDSGTIELFGHAMRPGKLEPKRHFGLVTQELTLFYDLTARENLAFFGGIYGLKGKALQKRVERTLQLVGLEERADQFPGKFSGGMQRRLNIAAALVHEPRLLIMDEPTVGIDPQSRSYILDTVRELNRQGTTVLYTTHYMEEVQALASRIVIMDDGHAIANGTVDELIARIQLEEKLQMEVSEPTEQLIEQLQAIGGVKQVKQEGRRLLVSIRPGADVLEPLLAAARTYGGGVRYVNADKPTLEDIFLTLTGKQLRDGDGGEAE</sequence>
<proteinExistence type="predicted"/>
<keyword evidence="3 5" id="KW-0067">ATP-binding</keyword>
<dbReference type="PANTHER" id="PTHR43582">
    <property type="entry name" value="LINEARMYCIN RESISTANCE ATP-BINDING PROTEIN LNRL"/>
    <property type="match status" value="1"/>
</dbReference>
<dbReference type="Gene3D" id="3.40.50.300">
    <property type="entry name" value="P-loop containing nucleotide triphosphate hydrolases"/>
    <property type="match status" value="1"/>
</dbReference>
<evidence type="ECO:0000313" key="6">
    <source>
        <dbReference type="Proteomes" id="UP000621560"/>
    </source>
</evidence>
<protein>
    <submittedName>
        <fullName evidence="5">ABC transporter ATP-binding protein</fullName>
    </submittedName>
</protein>
<dbReference type="InterPro" id="IPR003439">
    <property type="entry name" value="ABC_transporter-like_ATP-bd"/>
</dbReference>
<dbReference type="SMART" id="SM00382">
    <property type="entry name" value="AAA"/>
    <property type="match status" value="1"/>
</dbReference>
<accession>A0A927BV53</accession>
<dbReference type="PROSITE" id="PS50893">
    <property type="entry name" value="ABC_TRANSPORTER_2"/>
    <property type="match status" value="1"/>
</dbReference>
<dbReference type="InterPro" id="IPR025302">
    <property type="entry name" value="DrrA1/2-like_C"/>
</dbReference>
<organism evidence="5 6">
    <name type="scientific">Paenibacillus sabuli</name>
    <dbReference type="NCBI Taxonomy" id="2772509"/>
    <lineage>
        <taxon>Bacteria</taxon>
        <taxon>Bacillati</taxon>
        <taxon>Bacillota</taxon>
        <taxon>Bacilli</taxon>
        <taxon>Bacillales</taxon>
        <taxon>Paenibacillaceae</taxon>
        <taxon>Paenibacillus</taxon>
    </lineage>
</organism>
<dbReference type="InterPro" id="IPR027417">
    <property type="entry name" value="P-loop_NTPase"/>
</dbReference>
<feature type="domain" description="ABC transporter" evidence="4">
    <location>
        <begin position="4"/>
        <end position="234"/>
    </location>
</feature>
<evidence type="ECO:0000313" key="5">
    <source>
        <dbReference type="EMBL" id="MBD2846079.1"/>
    </source>
</evidence>
<dbReference type="GO" id="GO:0016887">
    <property type="term" value="F:ATP hydrolysis activity"/>
    <property type="evidence" value="ECO:0007669"/>
    <property type="project" value="InterPro"/>
</dbReference>
<dbReference type="EMBL" id="JACXIZ010000020">
    <property type="protein sequence ID" value="MBD2846079.1"/>
    <property type="molecule type" value="Genomic_DNA"/>
</dbReference>
<evidence type="ECO:0000256" key="3">
    <source>
        <dbReference type="ARBA" id="ARBA00022840"/>
    </source>
</evidence>
<keyword evidence="2" id="KW-0547">Nucleotide-binding</keyword>
<dbReference type="RefSeq" id="WP_190918202.1">
    <property type="nucleotide sequence ID" value="NZ_JACXIZ010000020.1"/>
</dbReference>
<gene>
    <name evidence="5" type="ORF">IDH44_12815</name>
</gene>
<dbReference type="InterPro" id="IPR017871">
    <property type="entry name" value="ABC_transporter-like_CS"/>
</dbReference>
<dbReference type="SUPFAM" id="SSF52540">
    <property type="entry name" value="P-loop containing nucleoside triphosphate hydrolases"/>
    <property type="match status" value="1"/>
</dbReference>
<dbReference type="Proteomes" id="UP000621560">
    <property type="component" value="Unassembled WGS sequence"/>
</dbReference>
<dbReference type="InterPro" id="IPR003593">
    <property type="entry name" value="AAA+_ATPase"/>
</dbReference>
<dbReference type="PANTHER" id="PTHR43582:SF2">
    <property type="entry name" value="LINEARMYCIN RESISTANCE ATP-BINDING PROTEIN LNRL"/>
    <property type="match status" value="1"/>
</dbReference>
<evidence type="ECO:0000256" key="1">
    <source>
        <dbReference type="ARBA" id="ARBA00022448"/>
    </source>
</evidence>
<evidence type="ECO:0000259" key="4">
    <source>
        <dbReference type="PROSITE" id="PS50893"/>
    </source>
</evidence>